<dbReference type="EMBL" id="CVRI01000041">
    <property type="protein sequence ID" value="CRK95202.1"/>
    <property type="molecule type" value="Genomic_DNA"/>
</dbReference>
<accession>A0A1J1I644</accession>
<proteinExistence type="predicted"/>
<evidence type="ECO:0000313" key="1">
    <source>
        <dbReference type="EMBL" id="CRK95202.1"/>
    </source>
</evidence>
<dbReference type="Proteomes" id="UP000183832">
    <property type="component" value="Unassembled WGS sequence"/>
</dbReference>
<keyword evidence="2" id="KW-1185">Reference proteome</keyword>
<protein>
    <submittedName>
        <fullName evidence="1">CLUMA_CG008778, isoform A</fullName>
    </submittedName>
</protein>
<gene>
    <name evidence="1" type="ORF">CLUMA_CG008778</name>
</gene>
<sequence length="89" mass="10309">MSRELLSFTVTLPKNEVNADDGNAIFKLTEFTFMLAAVNKIFTLNIVRNFLFARHHSNTEVENKKTMLSKVTVWYSTYTAWDLDLTEKS</sequence>
<name>A0A1J1I644_9DIPT</name>
<evidence type="ECO:0000313" key="2">
    <source>
        <dbReference type="Proteomes" id="UP000183832"/>
    </source>
</evidence>
<organism evidence="1 2">
    <name type="scientific">Clunio marinus</name>
    <dbReference type="NCBI Taxonomy" id="568069"/>
    <lineage>
        <taxon>Eukaryota</taxon>
        <taxon>Metazoa</taxon>
        <taxon>Ecdysozoa</taxon>
        <taxon>Arthropoda</taxon>
        <taxon>Hexapoda</taxon>
        <taxon>Insecta</taxon>
        <taxon>Pterygota</taxon>
        <taxon>Neoptera</taxon>
        <taxon>Endopterygota</taxon>
        <taxon>Diptera</taxon>
        <taxon>Nematocera</taxon>
        <taxon>Chironomoidea</taxon>
        <taxon>Chironomidae</taxon>
        <taxon>Clunio</taxon>
    </lineage>
</organism>
<reference evidence="1 2" key="1">
    <citation type="submission" date="2015-04" db="EMBL/GenBank/DDBJ databases">
        <authorList>
            <person name="Syromyatnikov M.Y."/>
            <person name="Popov V.N."/>
        </authorList>
    </citation>
    <scope>NUCLEOTIDE SEQUENCE [LARGE SCALE GENOMIC DNA]</scope>
</reference>
<dbReference type="AlphaFoldDB" id="A0A1J1I644"/>